<dbReference type="OrthoDB" id="52716at2157"/>
<dbReference type="Proteomes" id="UP000027153">
    <property type="component" value="Unassembled WGS sequence"/>
</dbReference>
<organism evidence="2 3">
    <name type="scientific">Candidatus Methanoperedens nitratireducens</name>
    <dbReference type="NCBI Taxonomy" id="1392998"/>
    <lineage>
        <taxon>Archaea</taxon>
        <taxon>Methanobacteriati</taxon>
        <taxon>Methanobacteriota</taxon>
        <taxon>Stenosarchaea group</taxon>
        <taxon>Methanomicrobia</taxon>
        <taxon>Methanosarcinales</taxon>
        <taxon>ANME-2 cluster</taxon>
        <taxon>Candidatus Methanoperedentaceae</taxon>
        <taxon>Candidatus Methanoperedens</taxon>
    </lineage>
</organism>
<dbReference type="Pfam" id="PF22641">
    <property type="entry name" value="TiaS_TCKD"/>
    <property type="match status" value="1"/>
</dbReference>
<evidence type="ECO:0000313" key="3">
    <source>
        <dbReference type="Proteomes" id="UP000027153"/>
    </source>
</evidence>
<dbReference type="Gene3D" id="3.30.70.2200">
    <property type="match status" value="1"/>
</dbReference>
<dbReference type="EMBL" id="JMIY01000001">
    <property type="protein sequence ID" value="KCZ73256.1"/>
    <property type="molecule type" value="Genomic_DNA"/>
</dbReference>
<dbReference type="InterPro" id="IPR017674">
    <property type="entry name" value="Methan_mark_11"/>
</dbReference>
<proteinExistence type="predicted"/>
<dbReference type="PATRIC" id="fig|1392998.3.peg.680"/>
<name>A0A062V2B3_9EURY</name>
<keyword evidence="3" id="KW-1185">Reference proteome</keyword>
<evidence type="ECO:0000259" key="1">
    <source>
        <dbReference type="Pfam" id="PF22641"/>
    </source>
</evidence>
<accession>A0A062V2B3</accession>
<feature type="domain" description="TiaS-like TCKD" evidence="1">
    <location>
        <begin position="144"/>
        <end position="262"/>
    </location>
</feature>
<evidence type="ECO:0000313" key="2">
    <source>
        <dbReference type="EMBL" id="KCZ73256.1"/>
    </source>
</evidence>
<reference evidence="2 3" key="1">
    <citation type="journal article" date="2013" name="Nature">
        <title>Anaerobic oxidation of methane coupled to nitrate reduction in a novel archaeal lineage.</title>
        <authorList>
            <person name="Haroon M.F."/>
            <person name="Hu S."/>
            <person name="Shi Y."/>
            <person name="Imelfort M."/>
            <person name="Keller J."/>
            <person name="Hugenholtz P."/>
            <person name="Yuan Z."/>
            <person name="Tyson G.W."/>
        </authorList>
    </citation>
    <scope>NUCLEOTIDE SEQUENCE [LARGE SCALE GENOMIC DNA]</scope>
    <source>
        <strain evidence="2 3">ANME-2d</strain>
    </source>
</reference>
<sequence length="294" mass="31603">MYLSDPYTIPYKGIYAVADQKNELVEIMEHSSCLGGSAWALYHYSKSPLVIKTRAVGDMMRYLIRAGKSTLNLQSSIAAAGIESVLINGKEIEITYSGLGGGGVGATTCRAYANGVLRCRLSESGGGKQASGTIVVPRRERVLVGIDNTDSKEVGATWTLAHNIASAVDSIEHKYISHTLVQLYPVPDKTQNCVATVLEFACVEGATEGLLEEIKKGLEKYSVSNETGMVALSDFDAASLVEYSRLCRSRMITKELTIKTAKENGVEICIDGKGIIGALAALPWFSQHSESVVI</sequence>
<dbReference type="InterPro" id="IPR053870">
    <property type="entry name" value="TiaS-like_TCKD"/>
</dbReference>
<comment type="caution">
    <text evidence="2">The sequence shown here is derived from an EMBL/GenBank/DDBJ whole genome shotgun (WGS) entry which is preliminary data.</text>
</comment>
<gene>
    <name evidence="2" type="ORF">ANME2D_00319</name>
</gene>
<dbReference type="PANTHER" id="PTHR40705">
    <property type="entry name" value="TRNA(ILE2) 2-AGMATINYLCYTIDINE SYNTHETASE TIAS"/>
    <property type="match status" value="1"/>
</dbReference>
<dbReference type="RefSeq" id="WP_048088535.1">
    <property type="nucleotide sequence ID" value="NZ_JMIY01000001.1"/>
</dbReference>
<dbReference type="PANTHER" id="PTHR40705:SF2">
    <property type="entry name" value="DUF1743 DOMAIN-CONTAINING PROTEIN"/>
    <property type="match status" value="1"/>
</dbReference>
<protein>
    <submittedName>
        <fullName evidence="2">tRNA(Ile2) 2-agmatinylcytidine synthetase</fullName>
    </submittedName>
</protein>
<dbReference type="NCBIfam" id="TIGR03280">
    <property type="entry name" value="methan_mark_11"/>
    <property type="match status" value="1"/>
</dbReference>
<dbReference type="AlphaFoldDB" id="A0A062V2B3"/>